<evidence type="ECO:0000256" key="1">
    <source>
        <dbReference type="ARBA" id="ARBA00005384"/>
    </source>
</evidence>
<dbReference type="Gene3D" id="1.10.10.10">
    <property type="entry name" value="Winged helix-like DNA-binding domain superfamily/Winged helix DNA-binding domain"/>
    <property type="match status" value="1"/>
</dbReference>
<dbReference type="PANTHER" id="PTHR46577">
    <property type="entry name" value="HTH-TYPE TRANSCRIPTIONAL REGULATORY PROTEIN GABR"/>
    <property type="match status" value="1"/>
</dbReference>
<keyword evidence="2" id="KW-0663">Pyridoxal phosphate</keyword>
<dbReference type="GO" id="GO:0003700">
    <property type="term" value="F:DNA-binding transcription factor activity"/>
    <property type="evidence" value="ECO:0007669"/>
    <property type="project" value="InterPro"/>
</dbReference>
<organism evidence="7 8">
    <name type="scientific">Klebsiella grimontii</name>
    <dbReference type="NCBI Taxonomy" id="2058152"/>
    <lineage>
        <taxon>Bacteria</taxon>
        <taxon>Pseudomonadati</taxon>
        <taxon>Pseudomonadota</taxon>
        <taxon>Gammaproteobacteria</taxon>
        <taxon>Enterobacterales</taxon>
        <taxon>Enterobacteriaceae</taxon>
        <taxon>Klebsiella/Raoultella group</taxon>
        <taxon>Klebsiella</taxon>
    </lineage>
</organism>
<dbReference type="InterPro" id="IPR015424">
    <property type="entry name" value="PyrdxlP-dep_Trfase"/>
</dbReference>
<dbReference type="InterPro" id="IPR051446">
    <property type="entry name" value="HTH_trans_reg/aminotransferase"/>
</dbReference>
<name>A0A7H4NYD0_9ENTR</name>
<evidence type="ECO:0000256" key="3">
    <source>
        <dbReference type="ARBA" id="ARBA00023015"/>
    </source>
</evidence>
<dbReference type="Gene3D" id="3.40.640.10">
    <property type="entry name" value="Type I PLP-dependent aspartate aminotransferase-like (Major domain)"/>
    <property type="match status" value="1"/>
</dbReference>
<feature type="domain" description="HTH gntR-type" evidence="6">
    <location>
        <begin position="6"/>
        <end position="74"/>
    </location>
</feature>
<dbReference type="GO" id="GO:0003677">
    <property type="term" value="F:DNA binding"/>
    <property type="evidence" value="ECO:0007669"/>
    <property type="project" value="UniProtKB-KW"/>
</dbReference>
<dbReference type="InterPro" id="IPR000524">
    <property type="entry name" value="Tscrpt_reg_HTH_GntR"/>
</dbReference>
<dbReference type="InterPro" id="IPR036390">
    <property type="entry name" value="WH_DNA-bd_sf"/>
</dbReference>
<comment type="caution">
    <text evidence="7">The sequence shown here is derived from an EMBL/GenBank/DDBJ whole genome shotgun (WGS) entry which is preliminary data.</text>
</comment>
<protein>
    <submittedName>
        <fullName evidence="7">Transcriptional regulator</fullName>
    </submittedName>
</protein>
<evidence type="ECO:0000256" key="4">
    <source>
        <dbReference type="ARBA" id="ARBA00023125"/>
    </source>
</evidence>
<dbReference type="SMART" id="SM00345">
    <property type="entry name" value="HTH_GNTR"/>
    <property type="match status" value="1"/>
</dbReference>
<evidence type="ECO:0000313" key="8">
    <source>
        <dbReference type="Proteomes" id="UP000254571"/>
    </source>
</evidence>
<dbReference type="AlphaFoldDB" id="A0A7H4NYD0"/>
<dbReference type="EMBL" id="UGMX01000002">
    <property type="protein sequence ID" value="STW05195.1"/>
    <property type="molecule type" value="Genomic_DNA"/>
</dbReference>
<gene>
    <name evidence="7" type="primary">ydcR_1</name>
    <name evidence="7" type="ORF">NCTC9149_01568</name>
</gene>
<dbReference type="InterPro" id="IPR036388">
    <property type="entry name" value="WH-like_DNA-bd_sf"/>
</dbReference>
<accession>A0A7H4NYD0</accession>
<keyword evidence="3" id="KW-0805">Transcription regulation</keyword>
<dbReference type="Proteomes" id="UP000254571">
    <property type="component" value="Unassembled WGS sequence"/>
</dbReference>
<dbReference type="SUPFAM" id="SSF46785">
    <property type="entry name" value="Winged helix' DNA-binding domain"/>
    <property type="match status" value="1"/>
</dbReference>
<comment type="similarity">
    <text evidence="1">In the C-terminal section; belongs to the class-I pyridoxal-phosphate-dependent aminotransferase family.</text>
</comment>
<keyword evidence="5" id="KW-0804">Transcription</keyword>
<dbReference type="SUPFAM" id="SSF53383">
    <property type="entry name" value="PLP-dependent transferases"/>
    <property type="match status" value="1"/>
</dbReference>
<proteinExistence type="inferred from homology"/>
<evidence type="ECO:0000256" key="5">
    <source>
        <dbReference type="ARBA" id="ARBA00023163"/>
    </source>
</evidence>
<dbReference type="InterPro" id="IPR015421">
    <property type="entry name" value="PyrdxlP-dep_Trfase_major"/>
</dbReference>
<evidence type="ECO:0000259" key="6">
    <source>
        <dbReference type="PROSITE" id="PS50949"/>
    </source>
</evidence>
<keyword evidence="4" id="KW-0238">DNA-binding</keyword>
<dbReference type="CDD" id="cd07377">
    <property type="entry name" value="WHTH_GntR"/>
    <property type="match status" value="1"/>
</dbReference>
<dbReference type="PRINTS" id="PR00035">
    <property type="entry name" value="HTHGNTR"/>
</dbReference>
<sequence length="192" mass="21524">MDAQKIPHYRRIARQLKQAIERGELAPGSRLPASRVYAQELGVSRATVENAWGELVAQGWLERRGQAGTFVSERLIPQQNAPVQPVAGDEPAAPLPFQLGLPALDLFPRGLWARVMGRRLRTQTRFDLAPGDPCGELTLRRAIADYLRLSRSIECRPEQVLITGSYAASMRLILRTLARPGQQMWMEDPGFR</sequence>
<dbReference type="PROSITE" id="PS50949">
    <property type="entry name" value="HTH_GNTR"/>
    <property type="match status" value="1"/>
</dbReference>
<evidence type="ECO:0000256" key="2">
    <source>
        <dbReference type="ARBA" id="ARBA00022898"/>
    </source>
</evidence>
<dbReference type="PANTHER" id="PTHR46577:SF1">
    <property type="entry name" value="HTH-TYPE TRANSCRIPTIONAL REGULATORY PROTEIN GABR"/>
    <property type="match status" value="1"/>
</dbReference>
<evidence type="ECO:0000313" key="7">
    <source>
        <dbReference type="EMBL" id="STW05195.1"/>
    </source>
</evidence>
<reference evidence="7 8" key="1">
    <citation type="submission" date="2018-06" db="EMBL/GenBank/DDBJ databases">
        <authorList>
            <consortium name="Pathogen Informatics"/>
            <person name="Doyle S."/>
        </authorList>
    </citation>
    <scope>NUCLEOTIDE SEQUENCE [LARGE SCALE GENOMIC DNA]</scope>
    <source>
        <strain evidence="7 8">NCTC9149</strain>
    </source>
</reference>
<dbReference type="Pfam" id="PF00392">
    <property type="entry name" value="GntR"/>
    <property type="match status" value="1"/>
</dbReference>